<organism evidence="3 4">
    <name type="scientific">Dokdonia ponticola</name>
    <dbReference type="NCBI Taxonomy" id="2041041"/>
    <lineage>
        <taxon>Bacteria</taxon>
        <taxon>Pseudomonadati</taxon>
        <taxon>Bacteroidota</taxon>
        <taxon>Flavobacteriia</taxon>
        <taxon>Flavobacteriales</taxon>
        <taxon>Flavobacteriaceae</taxon>
        <taxon>Dokdonia</taxon>
    </lineage>
</organism>
<evidence type="ECO:0000259" key="1">
    <source>
        <dbReference type="Pfam" id="PF20405"/>
    </source>
</evidence>
<dbReference type="Pfam" id="PF20405">
    <property type="entry name" value="DUF6695"/>
    <property type="match status" value="1"/>
</dbReference>
<evidence type="ECO:0000313" key="3">
    <source>
        <dbReference type="EMBL" id="MFC4635922.1"/>
    </source>
</evidence>
<dbReference type="Proteomes" id="UP001596043">
    <property type="component" value="Unassembled WGS sequence"/>
</dbReference>
<evidence type="ECO:0000259" key="2">
    <source>
        <dbReference type="Pfam" id="PF25218"/>
    </source>
</evidence>
<feature type="domain" description="DUF6695" evidence="1">
    <location>
        <begin position="245"/>
        <end position="320"/>
    </location>
</feature>
<dbReference type="InterPro" id="IPR046517">
    <property type="entry name" value="DUF6695"/>
</dbReference>
<dbReference type="InterPro" id="IPR057382">
    <property type="entry name" value="TseH"/>
</dbReference>
<dbReference type="EMBL" id="JBHSFV010000013">
    <property type="protein sequence ID" value="MFC4635922.1"/>
    <property type="molecule type" value="Genomic_DNA"/>
</dbReference>
<dbReference type="RefSeq" id="WP_379981619.1">
    <property type="nucleotide sequence ID" value="NZ_JBHSFV010000013.1"/>
</dbReference>
<sequence>MKYNGKIIVLAFPDTFVKMSDELMCKILPLVGLGTRTHIKAGHAALVLVENVTGNAFYYDFGRYITPEGSGRVRGANTDAELEIPFKAVITNDGLENLDEFLLWLDAHPEKTHGSGRLVASLNEHVYFEKAHEYILTLQEQGSIPYRAFGALGSNCARFVTETILSSTEERHIIKALKHNKKFTPSTIGNVEKSASNKVYQVYNGVISDYNSTALRENLTNYFDKKVPESYFQDGKDDIEIPEGAQFLKGIGSSAWFYLEKATNNQVLITRYTEDGIPDCRGVAKIPKGFDVAKEYTFVYDSNCAYCTIKQEEKTYRFDLIRKKLISNSEQREHLV</sequence>
<protein>
    <submittedName>
        <fullName evidence="3">DUF6695 family protein</fullName>
    </submittedName>
</protein>
<reference evidence="4" key="1">
    <citation type="journal article" date="2019" name="Int. J. Syst. Evol. Microbiol.">
        <title>The Global Catalogue of Microorganisms (GCM) 10K type strain sequencing project: providing services to taxonomists for standard genome sequencing and annotation.</title>
        <authorList>
            <consortium name="The Broad Institute Genomics Platform"/>
            <consortium name="The Broad Institute Genome Sequencing Center for Infectious Disease"/>
            <person name="Wu L."/>
            <person name="Ma J."/>
        </authorList>
    </citation>
    <scope>NUCLEOTIDE SEQUENCE [LARGE SCALE GENOMIC DNA]</scope>
    <source>
        <strain evidence="4">YJ-61-S</strain>
    </source>
</reference>
<feature type="domain" description="Type VI secretion system effector TseH-like" evidence="2">
    <location>
        <begin position="7"/>
        <end position="172"/>
    </location>
</feature>
<proteinExistence type="predicted"/>
<gene>
    <name evidence="3" type="ORF">ACFO3O_18570</name>
</gene>
<keyword evidence="4" id="KW-1185">Reference proteome</keyword>
<accession>A0ABV9I1A6</accession>
<comment type="caution">
    <text evidence="3">The sequence shown here is derived from an EMBL/GenBank/DDBJ whole genome shotgun (WGS) entry which is preliminary data.</text>
</comment>
<dbReference type="Pfam" id="PF25218">
    <property type="entry name" value="TseH"/>
    <property type="match status" value="1"/>
</dbReference>
<evidence type="ECO:0000313" key="4">
    <source>
        <dbReference type="Proteomes" id="UP001596043"/>
    </source>
</evidence>
<name>A0ABV9I1A6_9FLAO</name>